<keyword evidence="6" id="KW-0808">Transferase</keyword>
<organism evidence="6 7">
    <name type="scientific">Parasponia andersonii</name>
    <name type="common">Sponia andersonii</name>
    <dbReference type="NCBI Taxonomy" id="3476"/>
    <lineage>
        <taxon>Eukaryota</taxon>
        <taxon>Viridiplantae</taxon>
        <taxon>Streptophyta</taxon>
        <taxon>Embryophyta</taxon>
        <taxon>Tracheophyta</taxon>
        <taxon>Spermatophyta</taxon>
        <taxon>Magnoliopsida</taxon>
        <taxon>eudicotyledons</taxon>
        <taxon>Gunneridae</taxon>
        <taxon>Pentapetalae</taxon>
        <taxon>rosids</taxon>
        <taxon>fabids</taxon>
        <taxon>Rosales</taxon>
        <taxon>Cannabaceae</taxon>
        <taxon>Parasponia</taxon>
    </lineage>
</organism>
<dbReference type="GO" id="GO:0005886">
    <property type="term" value="C:plasma membrane"/>
    <property type="evidence" value="ECO:0007669"/>
    <property type="project" value="TreeGrafter"/>
</dbReference>
<keyword evidence="1" id="KW-0547">Nucleotide-binding</keyword>
<accession>A0A2P5DX10</accession>
<dbReference type="SUPFAM" id="SSF56112">
    <property type="entry name" value="Protein kinase-like (PK-like)"/>
    <property type="match status" value="1"/>
</dbReference>
<dbReference type="PROSITE" id="PS50011">
    <property type="entry name" value="PROTEIN_KINASE_DOM"/>
    <property type="match status" value="1"/>
</dbReference>
<dbReference type="STRING" id="3476.A0A2P5DX10"/>
<dbReference type="AlphaFoldDB" id="A0A2P5DX10"/>
<dbReference type="GO" id="GO:0004674">
    <property type="term" value="F:protein serine/threonine kinase activity"/>
    <property type="evidence" value="ECO:0007669"/>
    <property type="project" value="UniProtKB-KW"/>
</dbReference>
<dbReference type="Gene3D" id="1.10.510.10">
    <property type="entry name" value="Transferase(Phosphotransferase) domain 1"/>
    <property type="match status" value="1"/>
</dbReference>
<dbReference type="PROSITE" id="PS00108">
    <property type="entry name" value="PROTEIN_KINASE_ST"/>
    <property type="match status" value="1"/>
</dbReference>
<evidence type="ECO:0000256" key="4">
    <source>
        <dbReference type="ARBA" id="ARBA00047951"/>
    </source>
</evidence>
<name>A0A2P5DX10_PARAD</name>
<reference evidence="7" key="1">
    <citation type="submission" date="2016-06" db="EMBL/GenBank/DDBJ databases">
        <title>Parallel loss of symbiosis genes in relatives of nitrogen-fixing non-legume Parasponia.</title>
        <authorList>
            <person name="Van Velzen R."/>
            <person name="Holmer R."/>
            <person name="Bu F."/>
            <person name="Rutten L."/>
            <person name="Van Zeijl A."/>
            <person name="Liu W."/>
            <person name="Santuari L."/>
            <person name="Cao Q."/>
            <person name="Sharma T."/>
            <person name="Shen D."/>
            <person name="Roswanjaya Y."/>
            <person name="Wardhani T."/>
            <person name="Kalhor M.S."/>
            <person name="Jansen J."/>
            <person name="Van den Hoogen J."/>
            <person name="Gungor B."/>
            <person name="Hartog M."/>
            <person name="Hontelez J."/>
            <person name="Verver J."/>
            <person name="Yang W.-C."/>
            <person name="Schijlen E."/>
            <person name="Repin R."/>
            <person name="Schilthuizen M."/>
            <person name="Schranz E."/>
            <person name="Heidstra R."/>
            <person name="Miyata K."/>
            <person name="Fedorova E."/>
            <person name="Kohlen W."/>
            <person name="Bisseling T."/>
            <person name="Smit S."/>
            <person name="Geurts R."/>
        </authorList>
    </citation>
    <scope>NUCLEOTIDE SEQUENCE [LARGE SCALE GENOMIC DNA]</scope>
    <source>
        <strain evidence="7">cv. WU1-14</strain>
    </source>
</reference>
<dbReference type="PANTHER" id="PTHR27005:SF522">
    <property type="entry name" value="NON-FUNCTIONAL PSEUDOKINASE ZED1-LIKE"/>
    <property type="match status" value="1"/>
</dbReference>
<dbReference type="InterPro" id="IPR001245">
    <property type="entry name" value="Ser-Thr/Tyr_kinase_cat_dom"/>
</dbReference>
<dbReference type="InterPro" id="IPR045274">
    <property type="entry name" value="WAK-like"/>
</dbReference>
<dbReference type="EMBL" id="JXTB01000012">
    <property type="protein sequence ID" value="PON77811.1"/>
    <property type="molecule type" value="Genomic_DNA"/>
</dbReference>
<dbReference type="OrthoDB" id="75710at2759"/>
<dbReference type="Proteomes" id="UP000237105">
    <property type="component" value="Unassembled WGS sequence"/>
</dbReference>
<proteinExistence type="predicted"/>
<comment type="catalytic activity">
    <reaction evidence="4">
        <text>L-threonyl-[protein] + ATP = O-phospho-L-threonyl-[protein] + ADP + H(+)</text>
        <dbReference type="Rhea" id="RHEA:46608"/>
        <dbReference type="Rhea" id="RHEA-COMP:11060"/>
        <dbReference type="Rhea" id="RHEA-COMP:11605"/>
        <dbReference type="ChEBI" id="CHEBI:15378"/>
        <dbReference type="ChEBI" id="CHEBI:30013"/>
        <dbReference type="ChEBI" id="CHEBI:30616"/>
        <dbReference type="ChEBI" id="CHEBI:61977"/>
        <dbReference type="ChEBI" id="CHEBI:456216"/>
    </reaction>
</comment>
<keyword evidence="6" id="KW-0418">Kinase</keyword>
<evidence type="ECO:0000256" key="2">
    <source>
        <dbReference type="ARBA" id="ARBA00022840"/>
    </source>
</evidence>
<dbReference type="SMART" id="SM00220">
    <property type="entry name" value="S_TKc"/>
    <property type="match status" value="1"/>
</dbReference>
<dbReference type="PANTHER" id="PTHR27005">
    <property type="entry name" value="WALL-ASSOCIATED RECEPTOR KINASE-LIKE 21"/>
    <property type="match status" value="1"/>
</dbReference>
<feature type="domain" description="Protein kinase" evidence="5">
    <location>
        <begin position="52"/>
        <end position="344"/>
    </location>
</feature>
<evidence type="ECO:0000256" key="3">
    <source>
        <dbReference type="ARBA" id="ARBA00047558"/>
    </source>
</evidence>
<gene>
    <name evidence="6" type="ORF">PanWU01x14_025670</name>
</gene>
<comment type="caution">
    <text evidence="6">The sequence shown here is derived from an EMBL/GenBank/DDBJ whole genome shotgun (WGS) entry which is preliminary data.</text>
</comment>
<dbReference type="GO" id="GO:0005524">
    <property type="term" value="F:ATP binding"/>
    <property type="evidence" value="ECO:0007669"/>
    <property type="project" value="UniProtKB-KW"/>
</dbReference>
<keyword evidence="6" id="KW-0723">Serine/threonine-protein kinase</keyword>
<dbReference type="InterPro" id="IPR011009">
    <property type="entry name" value="Kinase-like_dom_sf"/>
</dbReference>
<keyword evidence="2" id="KW-0067">ATP-binding</keyword>
<dbReference type="Pfam" id="PF07714">
    <property type="entry name" value="PK_Tyr_Ser-Thr"/>
    <property type="match status" value="1"/>
</dbReference>
<evidence type="ECO:0000259" key="5">
    <source>
        <dbReference type="PROSITE" id="PS50011"/>
    </source>
</evidence>
<dbReference type="GO" id="GO:0007166">
    <property type="term" value="P:cell surface receptor signaling pathway"/>
    <property type="evidence" value="ECO:0007669"/>
    <property type="project" value="InterPro"/>
</dbReference>
<dbReference type="InterPro" id="IPR000719">
    <property type="entry name" value="Prot_kinase_dom"/>
</dbReference>
<evidence type="ECO:0000313" key="7">
    <source>
        <dbReference type="Proteomes" id="UP000237105"/>
    </source>
</evidence>
<evidence type="ECO:0000313" key="6">
    <source>
        <dbReference type="EMBL" id="PON77811.1"/>
    </source>
</evidence>
<comment type="catalytic activity">
    <reaction evidence="3">
        <text>L-seryl-[protein] + ATP = O-phospho-L-seryl-[protein] + ADP + H(+)</text>
        <dbReference type="Rhea" id="RHEA:17989"/>
        <dbReference type="Rhea" id="RHEA-COMP:9863"/>
        <dbReference type="Rhea" id="RHEA-COMP:11604"/>
        <dbReference type="ChEBI" id="CHEBI:15378"/>
        <dbReference type="ChEBI" id="CHEBI:29999"/>
        <dbReference type="ChEBI" id="CHEBI:30616"/>
        <dbReference type="ChEBI" id="CHEBI:83421"/>
        <dbReference type="ChEBI" id="CHEBI:456216"/>
    </reaction>
</comment>
<evidence type="ECO:0000256" key="1">
    <source>
        <dbReference type="ARBA" id="ARBA00022741"/>
    </source>
</evidence>
<protein>
    <submittedName>
        <fullName evidence="6">Serine/threonine protein kinase</fullName>
    </submittedName>
</protein>
<keyword evidence="7" id="KW-1185">Reference proteome</keyword>
<dbReference type="Gene3D" id="3.30.200.20">
    <property type="entry name" value="Phosphorylase Kinase, domain 1"/>
    <property type="match status" value="1"/>
</dbReference>
<dbReference type="InterPro" id="IPR008271">
    <property type="entry name" value="Ser/Thr_kinase_AS"/>
</dbReference>
<sequence>MFSSTRKKDKIKKNTFFLRNGAAVLEQVISYFNGDCNPIRSYSPEQLKKATSNFQWKIHGDSSYDLYEGIHEDRKISVKRFKSDLREDHLKEIANEVAVASRMSNHRNVLKLLGYCLETKFPILVYEFPTRVNLSSYIHDDIQQLPWECKLRIVTEIANAIGFLHNGLPKTIIHRDIKTRNVFLDQNDTAKLFEFQAAIPIPEGKNYVHADAYGTFGFVAPEAAYRGLFTEKSDVYSFGVLLFEVLTGKKFTELIEGKYELLDELSTSSLELSNFQDNLLLGIQSDYFWVKIQAKYCELIYLEEQENIRAQVEECAKLARRCVELNPDKRPNMIQVTIKGVVLLSVSLSREVVPGFARILMRTSLGKRHLVRPLLRTEITQVVNRRAWYDATKLTTEVLSLYKV</sequence>